<keyword evidence="4 7" id="KW-1133">Transmembrane helix</keyword>
<evidence type="ECO:0000256" key="6">
    <source>
        <dbReference type="SAM" id="MobiDB-lite"/>
    </source>
</evidence>
<dbReference type="NCBIfam" id="NF038013">
    <property type="entry name" value="AceTr_1"/>
    <property type="match status" value="1"/>
</dbReference>
<dbReference type="InterPro" id="IPR000791">
    <property type="entry name" value="Gpr1/Fun34/SatP-like"/>
</dbReference>
<feature type="transmembrane region" description="Helical" evidence="7">
    <location>
        <begin position="102"/>
        <end position="123"/>
    </location>
</feature>
<dbReference type="Pfam" id="PF01184">
    <property type="entry name" value="Gpr1_Fun34_YaaH"/>
    <property type="match status" value="1"/>
</dbReference>
<dbReference type="RefSeq" id="XP_060282229.1">
    <property type="nucleotide sequence ID" value="XM_060422004.1"/>
</dbReference>
<feature type="transmembrane region" description="Helical" evidence="7">
    <location>
        <begin position="166"/>
        <end position="189"/>
    </location>
</feature>
<keyword evidence="9" id="KW-1185">Reference proteome</keyword>
<comment type="subcellular location">
    <subcellularLocation>
        <location evidence="1">Membrane</location>
        <topology evidence="1">Multi-pass membrane protein</topology>
    </subcellularLocation>
</comment>
<evidence type="ECO:0000256" key="2">
    <source>
        <dbReference type="ARBA" id="ARBA00005587"/>
    </source>
</evidence>
<dbReference type="GO" id="GO:0005886">
    <property type="term" value="C:plasma membrane"/>
    <property type="evidence" value="ECO:0007669"/>
    <property type="project" value="TreeGrafter"/>
</dbReference>
<comment type="caution">
    <text evidence="8">The sequence shown here is derived from an EMBL/GenBank/DDBJ whole genome shotgun (WGS) entry which is preliminary data.</text>
</comment>
<comment type="similarity">
    <text evidence="2">Belongs to the acetate uptake transporter (AceTr) (TC 2.A.96) family.</text>
</comment>
<dbReference type="InterPro" id="IPR051633">
    <property type="entry name" value="AceTr"/>
</dbReference>
<proteinExistence type="inferred from homology"/>
<dbReference type="Proteomes" id="UP001244011">
    <property type="component" value="Unassembled WGS sequence"/>
</dbReference>
<evidence type="ECO:0000256" key="7">
    <source>
        <dbReference type="SAM" id="Phobius"/>
    </source>
</evidence>
<accession>A0AAJ0FEX1</accession>
<dbReference type="EMBL" id="MU839013">
    <property type="protein sequence ID" value="KAK1766016.1"/>
    <property type="molecule type" value="Genomic_DNA"/>
</dbReference>
<keyword evidence="5 7" id="KW-0472">Membrane</keyword>
<dbReference type="GeneID" id="85305191"/>
<feature type="transmembrane region" description="Helical" evidence="7">
    <location>
        <begin position="69"/>
        <end position="90"/>
    </location>
</feature>
<organism evidence="8 9">
    <name type="scientific">Phialemonium atrogriseum</name>
    <dbReference type="NCBI Taxonomy" id="1093897"/>
    <lineage>
        <taxon>Eukaryota</taxon>
        <taxon>Fungi</taxon>
        <taxon>Dikarya</taxon>
        <taxon>Ascomycota</taxon>
        <taxon>Pezizomycotina</taxon>
        <taxon>Sordariomycetes</taxon>
        <taxon>Sordariomycetidae</taxon>
        <taxon>Cephalothecales</taxon>
        <taxon>Cephalothecaceae</taxon>
        <taxon>Phialemonium</taxon>
    </lineage>
</organism>
<evidence type="ECO:0000256" key="3">
    <source>
        <dbReference type="ARBA" id="ARBA00022692"/>
    </source>
</evidence>
<sequence>MAGEKYRTSSPGLDGNVNGNGNGNAAGTNGFQHNEDVARIPASRHDPRVVTVSQVPQPQFMKLANPGPLGLIGFALTTFVLGLYQCGVGLPDENPEGTVGPFQAVFGLALFMGGLAQFVAGIMEFRVGNTFGTTVHCSYGAFWFSFAMFLIPGLGIEDAYKGDVHAYTFAIGIYLILWAFLTLIFLMAALRTNWSIISVFFFLTLAFLFLSIAQFIETSHPKISINVNKTGGAFAVICAFCAFYAGSSGLMLEETTFIRLPLGAIPRGDRNV</sequence>
<protein>
    <submittedName>
        <fullName evidence="8">GPR1/FUN34/yaaH family-domain-containing protein</fullName>
    </submittedName>
</protein>
<evidence type="ECO:0000313" key="8">
    <source>
        <dbReference type="EMBL" id="KAK1766016.1"/>
    </source>
</evidence>
<gene>
    <name evidence="8" type="ORF">QBC33DRAFT_123511</name>
</gene>
<dbReference type="AlphaFoldDB" id="A0AAJ0FEX1"/>
<dbReference type="GO" id="GO:0015123">
    <property type="term" value="F:acetate transmembrane transporter activity"/>
    <property type="evidence" value="ECO:0007669"/>
    <property type="project" value="TreeGrafter"/>
</dbReference>
<evidence type="ECO:0000256" key="4">
    <source>
        <dbReference type="ARBA" id="ARBA00022989"/>
    </source>
</evidence>
<keyword evidence="3 7" id="KW-0812">Transmembrane</keyword>
<name>A0AAJ0FEX1_9PEZI</name>
<feature type="transmembrane region" description="Helical" evidence="7">
    <location>
        <begin position="231"/>
        <end position="252"/>
    </location>
</feature>
<evidence type="ECO:0000256" key="5">
    <source>
        <dbReference type="ARBA" id="ARBA00023136"/>
    </source>
</evidence>
<feature type="transmembrane region" description="Helical" evidence="7">
    <location>
        <begin position="196"/>
        <end position="216"/>
    </location>
</feature>
<evidence type="ECO:0000313" key="9">
    <source>
        <dbReference type="Proteomes" id="UP001244011"/>
    </source>
</evidence>
<evidence type="ECO:0000256" key="1">
    <source>
        <dbReference type="ARBA" id="ARBA00004141"/>
    </source>
</evidence>
<dbReference type="PANTHER" id="PTHR31123">
    <property type="entry name" value="ACCUMULATION OF DYADS PROTEIN 2-RELATED"/>
    <property type="match status" value="1"/>
</dbReference>
<feature type="transmembrane region" description="Helical" evidence="7">
    <location>
        <begin position="135"/>
        <end position="154"/>
    </location>
</feature>
<reference evidence="8" key="1">
    <citation type="submission" date="2023-06" db="EMBL/GenBank/DDBJ databases">
        <title>Genome-scale phylogeny and comparative genomics of the fungal order Sordariales.</title>
        <authorList>
            <consortium name="Lawrence Berkeley National Laboratory"/>
            <person name="Hensen N."/>
            <person name="Bonometti L."/>
            <person name="Westerberg I."/>
            <person name="Brannstrom I.O."/>
            <person name="Guillou S."/>
            <person name="Cros-Aarteil S."/>
            <person name="Calhoun S."/>
            <person name="Haridas S."/>
            <person name="Kuo A."/>
            <person name="Mondo S."/>
            <person name="Pangilinan J."/>
            <person name="Riley R."/>
            <person name="Labutti K."/>
            <person name="Andreopoulos B."/>
            <person name="Lipzen A."/>
            <person name="Chen C."/>
            <person name="Yanf M."/>
            <person name="Daum C."/>
            <person name="Ng V."/>
            <person name="Clum A."/>
            <person name="Steindorff A."/>
            <person name="Ohm R."/>
            <person name="Martin F."/>
            <person name="Silar P."/>
            <person name="Natvig D."/>
            <person name="Lalanne C."/>
            <person name="Gautier V."/>
            <person name="Ament-Velasquez S.L."/>
            <person name="Kruys A."/>
            <person name="Hutchinson M.I."/>
            <person name="Powell A.J."/>
            <person name="Barry K."/>
            <person name="Miller A.N."/>
            <person name="Grigoriev I.V."/>
            <person name="Debuchy R."/>
            <person name="Gladieux P."/>
            <person name="Thoren M.H."/>
            <person name="Johannesson H."/>
        </authorList>
    </citation>
    <scope>NUCLEOTIDE SEQUENCE</scope>
    <source>
        <strain evidence="8">8032-3</strain>
    </source>
</reference>
<feature type="region of interest" description="Disordered" evidence="6">
    <location>
        <begin position="1"/>
        <end position="31"/>
    </location>
</feature>
<dbReference type="PANTHER" id="PTHR31123:SF1">
    <property type="entry name" value="ACCUMULATION OF DYADS PROTEIN 2-RELATED"/>
    <property type="match status" value="1"/>
</dbReference>